<dbReference type="Proteomes" id="UP000321595">
    <property type="component" value="Chromosome"/>
</dbReference>
<dbReference type="SUPFAM" id="SSF52313">
    <property type="entry name" value="Ribosomal protein S2"/>
    <property type="match status" value="1"/>
</dbReference>
<dbReference type="EMBL" id="CP042467">
    <property type="protein sequence ID" value="QED26884.1"/>
    <property type="molecule type" value="Genomic_DNA"/>
</dbReference>
<accession>A0A5B8XMK3</accession>
<keyword evidence="3 5" id="KW-0687">Ribonucleoprotein</keyword>
<proteinExistence type="inferred from homology"/>
<dbReference type="CDD" id="cd01425">
    <property type="entry name" value="RPS2"/>
    <property type="match status" value="1"/>
</dbReference>
<keyword evidence="2 5" id="KW-0689">Ribosomal protein</keyword>
<dbReference type="GO" id="GO:0003735">
    <property type="term" value="F:structural constituent of ribosome"/>
    <property type="evidence" value="ECO:0007669"/>
    <property type="project" value="InterPro"/>
</dbReference>
<dbReference type="InterPro" id="IPR005706">
    <property type="entry name" value="Ribosomal_uS2_bac/mit/plastid"/>
</dbReference>
<evidence type="ECO:0000313" key="7">
    <source>
        <dbReference type="EMBL" id="QED26884.1"/>
    </source>
</evidence>
<dbReference type="Pfam" id="PF00318">
    <property type="entry name" value="Ribosomal_S2"/>
    <property type="match status" value="1"/>
</dbReference>
<dbReference type="NCBIfam" id="TIGR01011">
    <property type="entry name" value="rpsB_bact"/>
    <property type="match status" value="1"/>
</dbReference>
<dbReference type="HAMAP" id="MF_00291_B">
    <property type="entry name" value="Ribosomal_uS2_B"/>
    <property type="match status" value="1"/>
</dbReference>
<dbReference type="InterPro" id="IPR018130">
    <property type="entry name" value="Ribosomal_uS2_CS"/>
</dbReference>
<evidence type="ECO:0000256" key="3">
    <source>
        <dbReference type="ARBA" id="ARBA00023274"/>
    </source>
</evidence>
<evidence type="ECO:0000256" key="6">
    <source>
        <dbReference type="SAM" id="MobiDB-lite"/>
    </source>
</evidence>
<keyword evidence="8" id="KW-1185">Reference proteome</keyword>
<dbReference type="OrthoDB" id="9808036at2"/>
<evidence type="ECO:0000256" key="5">
    <source>
        <dbReference type="HAMAP-Rule" id="MF_00291"/>
    </source>
</evidence>
<evidence type="ECO:0000256" key="2">
    <source>
        <dbReference type="ARBA" id="ARBA00022980"/>
    </source>
</evidence>
<dbReference type="Gene3D" id="1.10.287.610">
    <property type="entry name" value="Helix hairpin bin"/>
    <property type="match status" value="1"/>
</dbReference>
<feature type="region of interest" description="Disordered" evidence="6">
    <location>
        <begin position="248"/>
        <end position="267"/>
    </location>
</feature>
<protein>
    <recommendedName>
        <fullName evidence="4 5">Small ribosomal subunit protein uS2</fullName>
    </recommendedName>
</protein>
<dbReference type="PRINTS" id="PR00395">
    <property type="entry name" value="RIBOSOMALS2"/>
</dbReference>
<sequence length="267" mass="30015">MEVTMRDLLEAGVHFGHQTNRWNPKMRPYIYGARNGVHVIDLSKTVRLFADAVDYVRQTTSRGDAVLFVGTKRQAQETVKEQAERAGQFYVVNRWLGGALTNFATIKKSIDRLKELDKMSRDGSYMKYTKKEVLNFERERERLNANVGGIQDMKDLPGAMFVLDPKKEEIAVKEARKLGIKVIAVCDTNCDPDMVDYVIPGNDDAIRAIRLFTTAVADACLEGNRMSSKRLEEKAIEAAEDASYHVANADRPGPEVQRVTRGAEATE</sequence>
<dbReference type="InterPro" id="IPR001865">
    <property type="entry name" value="Ribosomal_uS2"/>
</dbReference>
<dbReference type="FunFam" id="1.10.287.610:FF:000001">
    <property type="entry name" value="30S ribosomal protein S2"/>
    <property type="match status" value="1"/>
</dbReference>
<comment type="similarity">
    <text evidence="1 5">Belongs to the universal ribosomal protein uS2 family.</text>
</comment>
<name>A0A5B8XMK3_9DELT</name>
<evidence type="ECO:0000256" key="4">
    <source>
        <dbReference type="ARBA" id="ARBA00035256"/>
    </source>
</evidence>
<dbReference type="KEGG" id="bbae:FRD01_06435"/>
<dbReference type="PANTHER" id="PTHR12534">
    <property type="entry name" value="30S RIBOSOMAL PROTEIN S2 PROKARYOTIC AND ORGANELLAR"/>
    <property type="match status" value="1"/>
</dbReference>
<gene>
    <name evidence="5 7" type="primary">rpsB</name>
    <name evidence="7" type="ORF">FRD01_06435</name>
</gene>
<reference evidence="7 8" key="1">
    <citation type="submission" date="2019-08" db="EMBL/GenBank/DDBJ databases">
        <authorList>
            <person name="Liang Q."/>
        </authorList>
    </citation>
    <scope>NUCLEOTIDE SEQUENCE [LARGE SCALE GENOMIC DNA]</scope>
    <source>
        <strain evidence="7 8">V1718</strain>
    </source>
</reference>
<dbReference type="GO" id="GO:0006412">
    <property type="term" value="P:translation"/>
    <property type="evidence" value="ECO:0007669"/>
    <property type="project" value="UniProtKB-UniRule"/>
</dbReference>
<dbReference type="PROSITE" id="PS00962">
    <property type="entry name" value="RIBOSOMAL_S2_1"/>
    <property type="match status" value="1"/>
</dbReference>
<dbReference type="InterPro" id="IPR023591">
    <property type="entry name" value="Ribosomal_uS2_flav_dom_sf"/>
</dbReference>
<organism evidence="7 8">
    <name type="scientific">Microvenator marinus</name>
    <dbReference type="NCBI Taxonomy" id="2600177"/>
    <lineage>
        <taxon>Bacteria</taxon>
        <taxon>Deltaproteobacteria</taxon>
        <taxon>Bradymonadales</taxon>
        <taxon>Microvenatoraceae</taxon>
        <taxon>Microvenator</taxon>
    </lineage>
</organism>
<evidence type="ECO:0000256" key="1">
    <source>
        <dbReference type="ARBA" id="ARBA00006242"/>
    </source>
</evidence>
<dbReference type="GO" id="GO:0022627">
    <property type="term" value="C:cytosolic small ribosomal subunit"/>
    <property type="evidence" value="ECO:0007669"/>
    <property type="project" value="TreeGrafter"/>
</dbReference>
<dbReference type="Gene3D" id="3.40.50.10490">
    <property type="entry name" value="Glucose-6-phosphate isomerase like protein, domain 1"/>
    <property type="match status" value="1"/>
</dbReference>
<dbReference type="AlphaFoldDB" id="A0A5B8XMK3"/>
<dbReference type="PANTHER" id="PTHR12534:SF0">
    <property type="entry name" value="SMALL RIBOSOMAL SUBUNIT PROTEIN US2M"/>
    <property type="match status" value="1"/>
</dbReference>
<evidence type="ECO:0000313" key="8">
    <source>
        <dbReference type="Proteomes" id="UP000321595"/>
    </source>
</evidence>